<dbReference type="InterPro" id="IPR036322">
    <property type="entry name" value="WD40_repeat_dom_sf"/>
</dbReference>
<comment type="caution">
    <text evidence="6">The sequence shown here is derived from an EMBL/GenBank/DDBJ whole genome shotgun (WGS) entry which is preliminary data.</text>
</comment>
<dbReference type="PROSITE" id="PS50082">
    <property type="entry name" value="WD_REPEATS_2"/>
    <property type="match status" value="1"/>
</dbReference>
<reference evidence="6" key="1">
    <citation type="journal article" date="2021" name="Cell">
        <title>Tracing the genetic footprints of vertebrate landing in non-teleost ray-finned fishes.</title>
        <authorList>
            <person name="Bi X."/>
            <person name="Wang K."/>
            <person name="Yang L."/>
            <person name="Pan H."/>
            <person name="Jiang H."/>
            <person name="Wei Q."/>
            <person name="Fang M."/>
            <person name="Yu H."/>
            <person name="Zhu C."/>
            <person name="Cai Y."/>
            <person name="He Y."/>
            <person name="Gan X."/>
            <person name="Zeng H."/>
            <person name="Yu D."/>
            <person name="Zhu Y."/>
            <person name="Jiang H."/>
            <person name="Qiu Q."/>
            <person name="Yang H."/>
            <person name="Zhang Y.E."/>
            <person name="Wang W."/>
            <person name="Zhu M."/>
            <person name="He S."/>
            <person name="Zhang G."/>
        </authorList>
    </citation>
    <scope>NUCLEOTIDE SEQUENCE</scope>
    <source>
        <strain evidence="6">Pddl_001</strain>
    </source>
</reference>
<gene>
    <name evidence="6" type="primary">Nup37</name>
    <name evidence="6" type="ORF">GTO93_0022081</name>
</gene>
<evidence type="ECO:0000256" key="3">
    <source>
        <dbReference type="PROSITE-ProRule" id="PRU00221"/>
    </source>
</evidence>
<dbReference type="SUPFAM" id="SSF50978">
    <property type="entry name" value="WD40 repeat-like"/>
    <property type="match status" value="1"/>
</dbReference>
<dbReference type="PROSITE" id="PS00678">
    <property type="entry name" value="WD_REPEATS_1"/>
    <property type="match status" value="1"/>
</dbReference>
<feature type="signal peptide" evidence="5">
    <location>
        <begin position="1"/>
        <end position="21"/>
    </location>
</feature>
<proteinExistence type="predicted"/>
<organism evidence="6 7">
    <name type="scientific">Polyodon spathula</name>
    <name type="common">North American paddlefish</name>
    <name type="synonym">Squalus spathula</name>
    <dbReference type="NCBI Taxonomy" id="7913"/>
    <lineage>
        <taxon>Eukaryota</taxon>
        <taxon>Metazoa</taxon>
        <taxon>Chordata</taxon>
        <taxon>Craniata</taxon>
        <taxon>Vertebrata</taxon>
        <taxon>Euteleostomi</taxon>
        <taxon>Actinopterygii</taxon>
        <taxon>Chondrostei</taxon>
        <taxon>Acipenseriformes</taxon>
        <taxon>Polyodontidae</taxon>
        <taxon>Polyodon</taxon>
    </lineage>
</organism>
<protein>
    <submittedName>
        <fullName evidence="6">NUP37 protein</fullName>
    </submittedName>
</protein>
<dbReference type="InterPro" id="IPR001680">
    <property type="entry name" value="WD40_rpt"/>
</dbReference>
<evidence type="ECO:0000313" key="6">
    <source>
        <dbReference type="EMBL" id="MBN3273136.1"/>
    </source>
</evidence>
<name>A0ABS2XFU9_POLSP</name>
<evidence type="ECO:0000256" key="5">
    <source>
        <dbReference type="SAM" id="SignalP"/>
    </source>
</evidence>
<accession>A0ABS2XFU9</accession>
<keyword evidence="1 3" id="KW-0853">WD repeat</keyword>
<dbReference type="Pfam" id="PF00400">
    <property type="entry name" value="WD40"/>
    <property type="match status" value="1"/>
</dbReference>
<keyword evidence="5" id="KW-0732">Signal</keyword>
<evidence type="ECO:0000313" key="7">
    <source>
        <dbReference type="Proteomes" id="UP001166093"/>
    </source>
</evidence>
<dbReference type="InterPro" id="IPR019775">
    <property type="entry name" value="WD40_repeat_CS"/>
</dbReference>
<dbReference type="InterPro" id="IPR037626">
    <property type="entry name" value="NUP37"/>
</dbReference>
<dbReference type="Proteomes" id="UP001166093">
    <property type="component" value="Unassembled WGS sequence"/>
</dbReference>
<keyword evidence="7" id="KW-1185">Reference proteome</keyword>
<feature type="compositionally biased region" description="Basic and acidic residues" evidence="4">
    <location>
        <begin position="137"/>
        <end position="152"/>
    </location>
</feature>
<dbReference type="PANTHER" id="PTHR22806">
    <property type="entry name" value="NUCLEOPORIN NUP37 P37 -RELATED"/>
    <property type="match status" value="1"/>
</dbReference>
<evidence type="ECO:0000256" key="1">
    <source>
        <dbReference type="ARBA" id="ARBA00022574"/>
    </source>
</evidence>
<dbReference type="EMBL" id="JAAWVQ010027979">
    <property type="protein sequence ID" value="MBN3273136.1"/>
    <property type="molecule type" value="Genomic_DNA"/>
</dbReference>
<dbReference type="SMART" id="SM00320">
    <property type="entry name" value="WD40"/>
    <property type="match status" value="3"/>
</dbReference>
<keyword evidence="2" id="KW-0677">Repeat</keyword>
<dbReference type="Gene3D" id="2.130.10.10">
    <property type="entry name" value="YVTN repeat-like/Quinoprotein amine dehydrogenase"/>
    <property type="match status" value="1"/>
</dbReference>
<feature type="non-terminal residue" evidence="6">
    <location>
        <position position="524"/>
    </location>
</feature>
<dbReference type="PROSITE" id="PS50294">
    <property type="entry name" value="WD_REPEATS_REGION"/>
    <property type="match status" value="1"/>
</dbReference>
<feature type="non-terminal residue" evidence="6">
    <location>
        <position position="1"/>
    </location>
</feature>
<dbReference type="PANTHER" id="PTHR22806:SF0">
    <property type="entry name" value="NUCLEOPORIN NUP37"/>
    <property type="match status" value="1"/>
</dbReference>
<feature type="region of interest" description="Disordered" evidence="4">
    <location>
        <begin position="123"/>
        <end position="152"/>
    </location>
</feature>
<sequence>MNVSTYSVLFALAFLSESLIASVARSLSKIEDTRMLNDFFSPSKTHLDAEGLDKSDEAFSKYPLLEGTTMDEDGSKIIVFTDLGVKKNAKDLLEFLISTNSKLFSPALSVDHSPRHLPYFTVREAEAPQSESQSTATEKRRDSGRDDSKISVGRRDFDRPVVYTVVVHRGQANMDRLLNSLPKLRTKGSNSKPVWVKRMKQDTVRSASYTVECEDYVHVVEFSPFESGAAGALLAYGGNQYVVVGTCRFQEEDTEVDGIEYTTLRVFHHGVRVDAIAWSPESRLDALPKQIRFCTASADRKLRILTSDLQDRHEVKVMEGHSDYINDLVFDPREGQQIASVSDDHTCRIWDLDGSQKISFLLRSPGMSVCWHPEDAFKLMVAEKNGVVRFYDLITQQAILSLDCGLTPLMSADWCFANTIKVGAVAGNDWVIWDITRSSYPQEKRPAHVARTRLFKWSKANENIFATTGCPGKINSQLLVHHLGHPQPIMIGSASVGAGLSWHRTLPLCVIGGDRKLSFWMTEM</sequence>
<dbReference type="InterPro" id="IPR015943">
    <property type="entry name" value="WD40/YVTN_repeat-like_dom_sf"/>
</dbReference>
<feature type="repeat" description="WD" evidence="3">
    <location>
        <begin position="318"/>
        <end position="360"/>
    </location>
</feature>
<feature type="chain" id="PRO_5046424627" evidence="5">
    <location>
        <begin position="22"/>
        <end position="524"/>
    </location>
</feature>
<evidence type="ECO:0000256" key="2">
    <source>
        <dbReference type="ARBA" id="ARBA00022737"/>
    </source>
</evidence>
<evidence type="ECO:0000256" key="4">
    <source>
        <dbReference type="SAM" id="MobiDB-lite"/>
    </source>
</evidence>